<accession>A0A9X0CZV2</accession>
<evidence type="ECO:0000313" key="1">
    <source>
        <dbReference type="EMBL" id="KAJ7380518.1"/>
    </source>
</evidence>
<dbReference type="EMBL" id="MU826353">
    <property type="protein sequence ID" value="KAJ7380518.1"/>
    <property type="molecule type" value="Genomic_DNA"/>
</dbReference>
<organism evidence="1 2">
    <name type="scientific">Desmophyllum pertusum</name>
    <dbReference type="NCBI Taxonomy" id="174260"/>
    <lineage>
        <taxon>Eukaryota</taxon>
        <taxon>Metazoa</taxon>
        <taxon>Cnidaria</taxon>
        <taxon>Anthozoa</taxon>
        <taxon>Hexacorallia</taxon>
        <taxon>Scleractinia</taxon>
        <taxon>Caryophylliina</taxon>
        <taxon>Caryophylliidae</taxon>
        <taxon>Desmophyllum</taxon>
    </lineage>
</organism>
<gene>
    <name evidence="1" type="ORF">OS493_008983</name>
</gene>
<dbReference type="Proteomes" id="UP001163046">
    <property type="component" value="Unassembled WGS sequence"/>
</dbReference>
<dbReference type="GO" id="GO:0008374">
    <property type="term" value="F:O-acyltransferase activity"/>
    <property type="evidence" value="ECO:0007669"/>
    <property type="project" value="InterPro"/>
</dbReference>
<keyword evidence="2" id="KW-1185">Reference proteome</keyword>
<proteinExistence type="predicted"/>
<dbReference type="Gene3D" id="3.40.50.1820">
    <property type="entry name" value="alpha/beta hydrolase"/>
    <property type="match status" value="1"/>
</dbReference>
<dbReference type="OrthoDB" id="190846at2759"/>
<dbReference type="PANTHER" id="PTHR11440">
    <property type="entry name" value="LECITHIN-CHOLESTEROL ACYLTRANSFERASE-RELATED"/>
    <property type="match status" value="1"/>
</dbReference>
<sequence length="395" mass="44242">MNKPTRSPPPSGNEIKTPVIIVPGTGESQLQAKLNKPKVLHWYCSKTTSDYFNLWVRISSLLPGAINCLVDNMRLVYDESTETVKNAPGVETKVPGFGNTDTIEYLDTSNLIKYFAPMVDRLASWGYERGVTVRAAPYDFRYGPESASEYFVKLKKLIEDTYSANDNKKITLMSHSLGCPYSLVFLNKQTKDWKDKYILQWITLSGVFGGVGEMLSLFSSGNTLGIPHFIVDPIDIRDQQRTSTSNAMMLPNPELWAPDEVLVKTSERVYTVNDYDDFFHDIGFPLGIKMRKLVKNLIFPLTAHAPNVPLHCLYGTGVHTPASYIFGKGEFPDQQPEVIYGDGDGTVNRRSLEACGTWSQRQDYSVALKGYPSVNHNGVLGDTNVHNYIKAVLFE</sequence>
<evidence type="ECO:0000313" key="2">
    <source>
        <dbReference type="Proteomes" id="UP001163046"/>
    </source>
</evidence>
<dbReference type="GO" id="GO:0006629">
    <property type="term" value="P:lipid metabolic process"/>
    <property type="evidence" value="ECO:0007669"/>
    <property type="project" value="InterPro"/>
</dbReference>
<name>A0A9X0CZV2_9CNID</name>
<comment type="caution">
    <text evidence="1">The sequence shown here is derived from an EMBL/GenBank/DDBJ whole genome shotgun (WGS) entry which is preliminary data.</text>
</comment>
<dbReference type="InterPro" id="IPR029058">
    <property type="entry name" value="AB_hydrolase_fold"/>
</dbReference>
<evidence type="ECO:0008006" key="3">
    <source>
        <dbReference type="Google" id="ProtNLM"/>
    </source>
</evidence>
<dbReference type="InterPro" id="IPR003386">
    <property type="entry name" value="LACT/PDAT_acylTrfase"/>
</dbReference>
<protein>
    <recommendedName>
        <fullName evidence="3">Group XV phospholipase A2</fullName>
    </recommendedName>
</protein>
<dbReference type="SUPFAM" id="SSF53474">
    <property type="entry name" value="alpha/beta-Hydrolases"/>
    <property type="match status" value="1"/>
</dbReference>
<dbReference type="AlphaFoldDB" id="A0A9X0CZV2"/>
<reference evidence="1" key="1">
    <citation type="submission" date="2023-01" db="EMBL/GenBank/DDBJ databases">
        <title>Genome assembly of the deep-sea coral Lophelia pertusa.</title>
        <authorList>
            <person name="Herrera S."/>
            <person name="Cordes E."/>
        </authorList>
    </citation>
    <scope>NUCLEOTIDE SEQUENCE</scope>
    <source>
        <strain evidence="1">USNM1676648</strain>
        <tissue evidence="1">Polyp</tissue>
    </source>
</reference>
<dbReference type="Pfam" id="PF02450">
    <property type="entry name" value="LCAT"/>
    <property type="match status" value="2"/>
</dbReference>